<dbReference type="InterPro" id="IPR050546">
    <property type="entry name" value="Glycosyl_Hydrlase_16"/>
</dbReference>
<evidence type="ECO:0000313" key="3">
    <source>
        <dbReference type="EMBL" id="EGU85543.1"/>
    </source>
</evidence>
<dbReference type="PANTHER" id="PTHR10963">
    <property type="entry name" value="GLYCOSYL HYDROLASE-RELATED"/>
    <property type="match status" value="1"/>
</dbReference>
<dbReference type="OrthoDB" id="192832at2759"/>
<accession>F9FC17</accession>
<dbReference type="InterPro" id="IPR013320">
    <property type="entry name" value="ConA-like_dom_sf"/>
</dbReference>
<dbReference type="STRING" id="660025.F9FC17"/>
<dbReference type="PROSITE" id="PS51762">
    <property type="entry name" value="GH16_2"/>
    <property type="match status" value="1"/>
</dbReference>
<keyword evidence="1" id="KW-0732">Signal</keyword>
<dbReference type="InterPro" id="IPR000757">
    <property type="entry name" value="Beta-glucanase-like"/>
</dbReference>
<protein>
    <recommendedName>
        <fullName evidence="2">GH16 domain-containing protein</fullName>
    </recommendedName>
</protein>
<feature type="domain" description="GH16" evidence="2">
    <location>
        <begin position="28"/>
        <end position="254"/>
    </location>
</feature>
<organism evidence="3">
    <name type="scientific">Fusarium oxysporum (strain Fo5176)</name>
    <name type="common">Fusarium vascular wilt</name>
    <dbReference type="NCBI Taxonomy" id="660025"/>
    <lineage>
        <taxon>Eukaryota</taxon>
        <taxon>Fungi</taxon>
        <taxon>Dikarya</taxon>
        <taxon>Ascomycota</taxon>
        <taxon>Pezizomycotina</taxon>
        <taxon>Sordariomycetes</taxon>
        <taxon>Hypocreomycetidae</taxon>
        <taxon>Hypocreales</taxon>
        <taxon>Nectriaceae</taxon>
        <taxon>Fusarium</taxon>
        <taxon>Fusarium oxysporum species complex</taxon>
    </lineage>
</organism>
<comment type="caution">
    <text evidence="3">The sequence shown here is derived from an EMBL/GenBank/DDBJ whole genome shotgun (WGS) entry which is preliminary data.</text>
</comment>
<dbReference type="Pfam" id="PF26113">
    <property type="entry name" value="GH16_XgeA"/>
    <property type="match status" value="1"/>
</dbReference>
<feature type="signal peptide" evidence="1">
    <location>
        <begin position="1"/>
        <end position="20"/>
    </location>
</feature>
<dbReference type="Gene3D" id="2.60.120.200">
    <property type="match status" value="1"/>
</dbReference>
<dbReference type="GO" id="GO:0004553">
    <property type="term" value="F:hydrolase activity, hydrolyzing O-glycosyl compounds"/>
    <property type="evidence" value="ECO:0007669"/>
    <property type="project" value="InterPro"/>
</dbReference>
<dbReference type="AlphaFoldDB" id="F9FC17"/>
<dbReference type="SUPFAM" id="SSF49899">
    <property type="entry name" value="Concanavalin A-like lectins/glucanases"/>
    <property type="match status" value="1"/>
</dbReference>
<dbReference type="PANTHER" id="PTHR10963:SF24">
    <property type="entry name" value="GLYCOSIDASE C21B10.07-RELATED"/>
    <property type="match status" value="1"/>
</dbReference>
<feature type="chain" id="PRO_5003382913" description="GH16 domain-containing protein" evidence="1">
    <location>
        <begin position="21"/>
        <end position="310"/>
    </location>
</feature>
<dbReference type="EMBL" id="AFQF01001263">
    <property type="protein sequence ID" value="EGU85543.1"/>
    <property type="molecule type" value="Genomic_DNA"/>
</dbReference>
<name>F9FC17_FUSOF</name>
<proteinExistence type="predicted"/>
<evidence type="ECO:0000259" key="2">
    <source>
        <dbReference type="PROSITE" id="PS51762"/>
    </source>
</evidence>
<reference evidence="3" key="1">
    <citation type="journal article" date="2012" name="Mol. Plant Microbe Interact.">
        <title>A highly conserved effector in Fusarium oxysporum is required for full virulence on Arabidopsis.</title>
        <authorList>
            <person name="Thatcher L.F."/>
            <person name="Gardiner D.M."/>
            <person name="Kazan K."/>
            <person name="Manners J."/>
        </authorList>
    </citation>
    <scope>NUCLEOTIDE SEQUENCE [LARGE SCALE GENOMIC DNA]</scope>
    <source>
        <strain evidence="3">Fo5176</strain>
    </source>
</reference>
<evidence type="ECO:0000256" key="1">
    <source>
        <dbReference type="SAM" id="SignalP"/>
    </source>
</evidence>
<dbReference type="GO" id="GO:0009251">
    <property type="term" value="P:glucan catabolic process"/>
    <property type="evidence" value="ECO:0007669"/>
    <property type="project" value="TreeGrafter"/>
</dbReference>
<sequence>MLRNTVLALLIAAEATHGQAAFTLRKTYDSSNFLDSFNFRDRAYFDSIDPGYEGDPTAALLKPGGSRHGRGSVRLESKESYSSGILIADIEHMPGTACGVWPAYWSYNFDEDPVGEIDIIEGINGNQNGNYVSLHTCGACIFNRPGGADPRNNCNIGGSDTRYCTDANQHSSGCGNTMPSGSYGKTFNANKGGVYATWLTTEAVKVWWFPRNNIPADIKNGKPEPNTWGQPATSQFVNANGNCDVGRYFKKQTILQIFNTAFCGSNIDQGIWNQECRASTGYATCDDYVTNQPGAFKEAYWTINSLKLYQ</sequence>
<gene>
    <name evidence="3" type="ORF">FOXB_03945</name>
</gene>